<evidence type="ECO:0000256" key="3">
    <source>
        <dbReference type="ARBA" id="ARBA00022989"/>
    </source>
</evidence>
<dbReference type="Pfam" id="PF13704">
    <property type="entry name" value="Glyco_tranf_2_4"/>
    <property type="match status" value="1"/>
</dbReference>
<dbReference type="AlphaFoldDB" id="A0A1H3GDB8"/>
<protein>
    <submittedName>
        <fullName evidence="4">Glycosyl transferase family 2</fullName>
    </submittedName>
</protein>
<keyword evidence="3" id="KW-0472">Membrane</keyword>
<evidence type="ECO:0000256" key="1">
    <source>
        <dbReference type="ARBA" id="ARBA00004167"/>
    </source>
</evidence>
<proteinExistence type="predicted"/>
<accession>A0A1H3GDB8</accession>
<sequence>MTRITLHIGPDAALAARLAQALEARRDALAARHVLVPRSLASIGPNALALAAGDTGDPETASLELDDAARSRLRRQIAGALRDEIAAARPDRVVICAARLADLLHPGDIAALRDMLAPLADAVEIVAHVDDPARLFAARYAAQVMAGRQADPRQELSLLSTPDLRAALIAARPVGDPRTGVVPVIEGAPVWLDLPGLARVWAEVFGAVRLRSASDAPIWGDGLAEEVRATFALDAAPDPLPAARPPVLPSAAWLSRARRFNVALARLCAREGYAVPMDLRRRLLAEMSIPGPPVDSGSLHAMSDRLAPDMAALNRAHEGIEPAHLAPDPPAPGWIEADPERGFRATQYLLAFRPLIEKVASTSGPLNLSPAARAAMPITARHKLAALRGSAFAPHDALPPRPGATPVFPPAPAQGTGRTIVACMKNEAPYLLEWLAFHRALGFDGFLIYSNDCEDGTDAMLDRLDAMGFVQHRDNSAWRGNSPQQHALDRAMDEPLVREAGWVAHIDVDEFVNIQTGDGTLDALIQAVGDATHVAMTWRLFGHDGQQAIEAGFVTDRFLRAAPRHLPKPHTAWGFKTLGRNTGAYEKLSCHRPNKLRAGHEDRVRWVNGSGAALPDRFARRGWRNGRGEVGYDLVQLNHYALRSVDAFLVKRARGRALHVDRKIGLNYWLRMDWSDVTDRSILRHRPRLAVEHARLMADAALSALHRAGLDWHRAKAAALRAHADFAALREQALALTLAPDERAAWALVLDTES</sequence>
<keyword evidence="3" id="KW-1133">Transmembrane helix</keyword>
<reference evidence="4 5" key="1">
    <citation type="submission" date="2016-10" db="EMBL/GenBank/DDBJ databases">
        <authorList>
            <person name="de Groot N.N."/>
        </authorList>
    </citation>
    <scope>NUCLEOTIDE SEQUENCE [LARGE SCALE GENOMIC DNA]</scope>
    <source>
        <strain evidence="4 5">DSM 26880</strain>
    </source>
</reference>
<dbReference type="OrthoDB" id="4964299at2"/>
<dbReference type="GO" id="GO:0016757">
    <property type="term" value="F:glycosyltransferase activity"/>
    <property type="evidence" value="ECO:0007669"/>
    <property type="project" value="TreeGrafter"/>
</dbReference>
<dbReference type="PANTHER" id="PTHR21461">
    <property type="entry name" value="GLYCOSYLTRANSFERASE FAMILY 92 PROTEIN"/>
    <property type="match status" value="1"/>
</dbReference>
<name>A0A1H3GDB8_9RHOB</name>
<comment type="subcellular location">
    <subcellularLocation>
        <location evidence="1">Membrane</location>
        <topology evidence="1">Single-pass membrane protein</topology>
    </subcellularLocation>
</comment>
<dbReference type="EMBL" id="FNPF01000002">
    <property type="protein sequence ID" value="SDY00309.1"/>
    <property type="molecule type" value="Genomic_DNA"/>
</dbReference>
<dbReference type="GO" id="GO:0005737">
    <property type="term" value="C:cytoplasm"/>
    <property type="evidence" value="ECO:0007669"/>
    <property type="project" value="TreeGrafter"/>
</dbReference>
<keyword evidence="2" id="KW-0812">Transmembrane</keyword>
<dbReference type="PANTHER" id="PTHR21461:SF69">
    <property type="entry name" value="GLYCOSYLTRANSFERASE FAMILY 92 PROTEIN"/>
    <property type="match status" value="1"/>
</dbReference>
<dbReference type="STRING" id="321339.SAMN05444340_102248"/>
<dbReference type="GO" id="GO:0016020">
    <property type="term" value="C:membrane"/>
    <property type="evidence" value="ECO:0007669"/>
    <property type="project" value="UniProtKB-SubCell"/>
</dbReference>
<dbReference type="Proteomes" id="UP000199286">
    <property type="component" value="Unassembled WGS sequence"/>
</dbReference>
<keyword evidence="5" id="KW-1185">Reference proteome</keyword>
<evidence type="ECO:0000313" key="4">
    <source>
        <dbReference type="EMBL" id="SDY00309.1"/>
    </source>
</evidence>
<organism evidence="4 5">
    <name type="scientific">Citreimonas salinaria</name>
    <dbReference type="NCBI Taxonomy" id="321339"/>
    <lineage>
        <taxon>Bacteria</taxon>
        <taxon>Pseudomonadati</taxon>
        <taxon>Pseudomonadota</taxon>
        <taxon>Alphaproteobacteria</taxon>
        <taxon>Rhodobacterales</taxon>
        <taxon>Roseobacteraceae</taxon>
        <taxon>Citreimonas</taxon>
    </lineage>
</organism>
<gene>
    <name evidence="4" type="ORF">SAMN05444340_102248</name>
</gene>
<dbReference type="RefSeq" id="WP_089879370.1">
    <property type="nucleotide sequence ID" value="NZ_FNPF01000002.1"/>
</dbReference>
<evidence type="ECO:0000256" key="2">
    <source>
        <dbReference type="ARBA" id="ARBA00022692"/>
    </source>
</evidence>
<keyword evidence="4" id="KW-0808">Transferase</keyword>
<evidence type="ECO:0000313" key="5">
    <source>
        <dbReference type="Proteomes" id="UP000199286"/>
    </source>
</evidence>